<proteinExistence type="inferred from homology"/>
<sequence>MSQPWYVYLLRCADNSLYCGVTTDLNRRVIEHNQSPTRGAKYTRVRRPVELVYSETHASKSLACQREYAIKQLSKSKKEALVKDQQKNTLV</sequence>
<dbReference type="InterPro" id="IPR050190">
    <property type="entry name" value="UPF0213_domain"/>
</dbReference>
<organism evidence="3 4">
    <name type="scientific">Thalassotalea euphylliae</name>
    <dbReference type="NCBI Taxonomy" id="1655234"/>
    <lineage>
        <taxon>Bacteria</taxon>
        <taxon>Pseudomonadati</taxon>
        <taxon>Pseudomonadota</taxon>
        <taxon>Gammaproteobacteria</taxon>
        <taxon>Alteromonadales</taxon>
        <taxon>Colwelliaceae</taxon>
        <taxon>Thalassotalea</taxon>
    </lineage>
</organism>
<evidence type="ECO:0000313" key="3">
    <source>
        <dbReference type="EMBL" id="REL31691.1"/>
    </source>
</evidence>
<name>A0A3E0U3X9_9GAMM</name>
<dbReference type="PANTHER" id="PTHR34477">
    <property type="entry name" value="UPF0213 PROTEIN YHBQ"/>
    <property type="match status" value="1"/>
</dbReference>
<feature type="domain" description="GIY-YIG" evidence="2">
    <location>
        <begin position="3"/>
        <end position="80"/>
    </location>
</feature>
<protein>
    <submittedName>
        <fullName evidence="3">GIY-YIG nuclease family protein</fullName>
    </submittedName>
</protein>
<evidence type="ECO:0000256" key="1">
    <source>
        <dbReference type="ARBA" id="ARBA00007435"/>
    </source>
</evidence>
<dbReference type="SUPFAM" id="SSF82771">
    <property type="entry name" value="GIY-YIG endonuclease"/>
    <property type="match status" value="1"/>
</dbReference>
<dbReference type="PROSITE" id="PS50164">
    <property type="entry name" value="GIY_YIG"/>
    <property type="match status" value="1"/>
</dbReference>
<dbReference type="PANTHER" id="PTHR34477:SF1">
    <property type="entry name" value="UPF0213 PROTEIN YHBQ"/>
    <property type="match status" value="1"/>
</dbReference>
<keyword evidence="4" id="KW-1185">Reference proteome</keyword>
<dbReference type="Gene3D" id="3.40.1440.10">
    <property type="entry name" value="GIY-YIG endonuclease"/>
    <property type="match status" value="1"/>
</dbReference>
<evidence type="ECO:0000259" key="2">
    <source>
        <dbReference type="PROSITE" id="PS50164"/>
    </source>
</evidence>
<reference evidence="4" key="1">
    <citation type="submission" date="2018-08" db="EMBL/GenBank/DDBJ databases">
        <title>Thalassotalea euphylliae genome.</title>
        <authorList>
            <person name="Summers S."/>
            <person name="Rice S.A."/>
            <person name="Freckelton M.L."/>
            <person name="Nedved B.T."/>
            <person name="Hadfield M.G."/>
        </authorList>
    </citation>
    <scope>NUCLEOTIDE SEQUENCE [LARGE SCALE GENOMIC DNA]</scope>
    <source>
        <strain evidence="4">H3</strain>
    </source>
</reference>
<dbReference type="EMBL" id="QUOT01000001">
    <property type="protein sequence ID" value="REL31691.1"/>
    <property type="molecule type" value="Genomic_DNA"/>
</dbReference>
<dbReference type="Pfam" id="PF01541">
    <property type="entry name" value="GIY-YIG"/>
    <property type="match status" value="1"/>
</dbReference>
<dbReference type="InterPro" id="IPR035901">
    <property type="entry name" value="GIY-YIG_endonuc_sf"/>
</dbReference>
<dbReference type="RefSeq" id="WP_116016726.1">
    <property type="nucleotide sequence ID" value="NZ_QUOT01000001.1"/>
</dbReference>
<dbReference type="SMART" id="SM00465">
    <property type="entry name" value="GIYc"/>
    <property type="match status" value="1"/>
</dbReference>
<accession>A0A3E0U3X9</accession>
<comment type="similarity">
    <text evidence="1">Belongs to the UPF0213 family.</text>
</comment>
<dbReference type="AlphaFoldDB" id="A0A3E0U3X9"/>
<dbReference type="InterPro" id="IPR000305">
    <property type="entry name" value="GIY-YIG_endonuc"/>
</dbReference>
<dbReference type="Proteomes" id="UP000256899">
    <property type="component" value="Unassembled WGS sequence"/>
</dbReference>
<evidence type="ECO:0000313" key="4">
    <source>
        <dbReference type="Proteomes" id="UP000256899"/>
    </source>
</evidence>
<gene>
    <name evidence="3" type="ORF">DXX94_13735</name>
</gene>
<dbReference type="CDD" id="cd10456">
    <property type="entry name" value="GIY-YIG_UPF0213"/>
    <property type="match status" value="1"/>
</dbReference>
<comment type="caution">
    <text evidence="3">The sequence shown here is derived from an EMBL/GenBank/DDBJ whole genome shotgun (WGS) entry which is preliminary data.</text>
</comment>